<evidence type="ECO:0000313" key="6">
    <source>
        <dbReference type="Proteomes" id="UP000184295"/>
    </source>
</evidence>
<dbReference type="InterPro" id="IPR024727">
    <property type="entry name" value="NAD_Glu_DH_N_ACT1"/>
</dbReference>
<organism evidence="5 6">
    <name type="scientific">Ferrithrix thermotolerans DSM 19514</name>
    <dbReference type="NCBI Taxonomy" id="1121881"/>
    <lineage>
        <taxon>Bacteria</taxon>
        <taxon>Bacillati</taxon>
        <taxon>Actinomycetota</taxon>
        <taxon>Acidimicrobiia</taxon>
        <taxon>Acidimicrobiales</taxon>
        <taxon>Acidimicrobiaceae</taxon>
        <taxon>Ferrithrix</taxon>
    </lineage>
</organism>
<feature type="domain" description="NAD-specific glutamate dehydrogenase C-terminal" evidence="2">
    <location>
        <begin position="1241"/>
        <end position="1580"/>
    </location>
</feature>
<dbReference type="InterPro" id="IPR007780">
    <property type="entry name" value="NAD_Glu_DH_bac"/>
</dbReference>
<dbReference type="STRING" id="1121881.SAMN02745225_00811"/>
<dbReference type="GO" id="GO:0004352">
    <property type="term" value="F:glutamate dehydrogenase (NAD+) activity"/>
    <property type="evidence" value="ECO:0007669"/>
    <property type="project" value="InterPro"/>
</dbReference>
<dbReference type="GO" id="GO:0004069">
    <property type="term" value="F:L-aspartate:2-oxoglutarate aminotransferase activity"/>
    <property type="evidence" value="ECO:0007669"/>
    <property type="project" value="InterPro"/>
</dbReference>
<dbReference type="OrthoDB" id="9758052at2"/>
<dbReference type="SUPFAM" id="SSF53223">
    <property type="entry name" value="Aminoacid dehydrogenase-like, N-terminal domain"/>
    <property type="match status" value="1"/>
</dbReference>
<dbReference type="Pfam" id="PF21078">
    <property type="entry name" value="GDH_HM3"/>
    <property type="match status" value="1"/>
</dbReference>
<sequence length="1597" mass="177111">MEEVVRGSRARALELLGSLAGELPMELERLFDHVVGGMSSEEISSAPPQLIARATYELAAAVSHYDLGSKIGLQLGRVKASAEQRSDHQLLSDSLESSTCFVAIVTPDMKYLVDTFTEVMAEFGVSPSFSIHPMIDSESLEKVRESDPRCEEVSLFYAEFEQEVSDGKLDALAASLSLAYEALAALHKDLSLIYEELEKSCSVLLGTHDGSETALERMGLGNLLPVTASIGTKEELRWLGCEITEVRKGQFDRFLEGLTPFLVSEQTEVFLGVCPIKSPVVKRVRLRTLRFVNKESGEVKTFYGVFVPPRLSHSPLRLGFISEKMDYVSESLGLSPSSYAYRSAVDFVQLLPPDELLSISKEDLKDLVAIALSVEEIPRLYLTLVSRSNALEQAEVRVDIVLPASRYSEHLSADLMSRLASDFGEGSLELSTISQERRRCFISFTVFTESHLIDEVDISQLEAELDIISMSWTERFRVALNNLVGGTRCASLFQSYYRSFEPSYQDDYSPEQGARDIVRFDEVRRSSSKLDLEFVFGGESGGELRLRVFKLGPWMALSELLPVIEHFGFIVINELPYRFNLHSDSGWLLDLGLELRDKDSQAVTVSGDDLFRAKAAMLEVWTNEGEDDELNSLVISGSLTYREVSLLRAYAHYLRFSTLGFSSAYIKFALKGSPVIAGLLVKRFYERFSAHTSRDSSIELGNLDYEKLIYDQLATVSSLDFDKMFRAILSLIDATVRTNFFMPSKPKGVALKFDPSSLSQILPQPLPKHEFYYLSKTTEAVHLRGGDVARGGIRWSDRLEDFRIEILGLMKAQSVKNSVIVPVGAKGGFVVRGGDKDQSRVVESYKEFISALFDLTDNISSNEVIHPKDVVVLDGDDPYLVVAADKGTATFSDIANEIAIERGFWLGDAFASGGSEGYDHKKMAITAKGAWMSVRHHFGQMGIDPERDPVTVVGIGDMSGDVFGNGMLLSRSMRLVAAFDHRDIFLDPNPDVDVAYLERRRLFDLPRSSWADYDQTKISSGGGVFSRSLKTVPLSKEMAEVLGIEPGSYEPSYVIRSILKSPVDLLWNGGIGTYVKATTENHDEVSDRSNDAVRVDAKDLRVKVVGEGGNLGFTQRGRIEYALLGGRCNTDAIDNSAGVDTSDHEVNLKILFASAIEEGRLTKADRTPLLFSATKEVESQVLEDNVYQNWVLSASEQLARSKMTAISRLTARLISEAELDPDVEFLPSPKRVLAIAAKGGTITRPELSVLLAYAKLDLYHHVLDSELVSDDFSNSMFVEYFPESIWSELMPGTLKHPLRKEIVATVLANKIVNLTGLTAVFELAEISSVSVAQAAKALLASLEILDVHNWVESLMSQDDVAQELRVTLFNRLALSTFRMARWLITSGQLVQSLSEVVGRFEPAFPDVYDNLSFVLDRAGYDRVEKRTAELIENGVERDSAAFFGAIDTVVSVPAIVQLEELFNLGSPIKAARIFFAVGTLANLPTLRSHLSAVSVSNHWEESSRELLFVDLSDIQMELAKSATKYLLSHMEEGDATMDPIALWGLRHRKYLDKVRTVLRSLGEGDEPVTLAQLYVSIREIALLVRSIEIADAADSQM</sequence>
<evidence type="ECO:0000259" key="2">
    <source>
        <dbReference type="Pfam" id="PF21074"/>
    </source>
</evidence>
<dbReference type="Pfam" id="PF21074">
    <property type="entry name" value="GDH_C"/>
    <property type="match status" value="1"/>
</dbReference>
<dbReference type="InterPro" id="IPR049064">
    <property type="entry name" value="NAD_Glu_DH_ACT3"/>
</dbReference>
<dbReference type="PANTHER" id="PTHR43403">
    <property type="entry name" value="NAD-SPECIFIC GLUTAMATE DEHYDROGENASE"/>
    <property type="match status" value="1"/>
</dbReference>
<dbReference type="SUPFAM" id="SSF51735">
    <property type="entry name" value="NAD(P)-binding Rossmann-fold domains"/>
    <property type="match status" value="1"/>
</dbReference>
<accession>A0A1M4U2R8</accession>
<gene>
    <name evidence="5" type="ORF">SAMN02745225_00811</name>
</gene>
<name>A0A1M4U2R8_9ACTN</name>
<dbReference type="RefSeq" id="WP_143146378.1">
    <property type="nucleotide sequence ID" value="NZ_FQUL01000008.1"/>
</dbReference>
<dbReference type="GO" id="GO:0006538">
    <property type="term" value="P:L-glutamate catabolic process"/>
    <property type="evidence" value="ECO:0007669"/>
    <property type="project" value="InterPro"/>
</dbReference>
<keyword evidence="6" id="KW-1185">Reference proteome</keyword>
<evidence type="ECO:0000259" key="3">
    <source>
        <dbReference type="Pfam" id="PF21075"/>
    </source>
</evidence>
<dbReference type="InterPro" id="IPR049059">
    <property type="entry name" value="NAD_Glu_DH_HM1"/>
</dbReference>
<dbReference type="PANTHER" id="PTHR43403:SF1">
    <property type="entry name" value="NAD-SPECIFIC GLUTAMATE DEHYDROGENASE"/>
    <property type="match status" value="1"/>
</dbReference>
<evidence type="ECO:0000259" key="1">
    <source>
        <dbReference type="Pfam" id="PF05088"/>
    </source>
</evidence>
<dbReference type="InterPro" id="IPR049058">
    <property type="entry name" value="NAD_Glu_DH_HM2"/>
</dbReference>
<evidence type="ECO:0000313" key="5">
    <source>
        <dbReference type="EMBL" id="SHE50934.1"/>
    </source>
</evidence>
<dbReference type="Pfam" id="PF05088">
    <property type="entry name" value="Bac_GDH_CD"/>
    <property type="match status" value="1"/>
</dbReference>
<dbReference type="PIRSF" id="PIRSF036761">
    <property type="entry name" value="GDH_Mll4104"/>
    <property type="match status" value="1"/>
</dbReference>
<proteinExistence type="predicted"/>
<dbReference type="EMBL" id="FQUL01000008">
    <property type="protein sequence ID" value="SHE50934.1"/>
    <property type="molecule type" value="Genomic_DNA"/>
</dbReference>
<dbReference type="Gene3D" id="3.40.50.720">
    <property type="entry name" value="NAD(P)-binding Rossmann-like Domain"/>
    <property type="match status" value="1"/>
</dbReference>
<evidence type="ECO:0000259" key="4">
    <source>
        <dbReference type="Pfam" id="PF21077"/>
    </source>
</evidence>
<dbReference type="Proteomes" id="UP000184295">
    <property type="component" value="Unassembled WGS sequence"/>
</dbReference>
<dbReference type="Pfam" id="PF21073">
    <property type="entry name" value="GDH_HM1"/>
    <property type="match status" value="1"/>
</dbReference>
<dbReference type="Pfam" id="PF21077">
    <property type="entry name" value="GDH_ACT3"/>
    <property type="match status" value="1"/>
</dbReference>
<reference evidence="6" key="1">
    <citation type="submission" date="2016-11" db="EMBL/GenBank/DDBJ databases">
        <authorList>
            <person name="Varghese N."/>
            <person name="Submissions S."/>
        </authorList>
    </citation>
    <scope>NUCLEOTIDE SEQUENCE [LARGE SCALE GENOMIC DNA]</scope>
    <source>
        <strain evidence="6">DSM 19514</strain>
    </source>
</reference>
<dbReference type="InterPro" id="IPR048381">
    <property type="entry name" value="GDH_C"/>
</dbReference>
<feature type="domain" description="NAD-glutamate dehydrogenase N-terminal ACT1" evidence="3">
    <location>
        <begin position="59"/>
        <end position="176"/>
    </location>
</feature>
<dbReference type="InterPro" id="IPR046346">
    <property type="entry name" value="Aminoacid_DH-like_N_sf"/>
</dbReference>
<feature type="domain" description="NAD-glutamate dehydrogenase catalytic" evidence="1">
    <location>
        <begin position="709"/>
        <end position="1194"/>
    </location>
</feature>
<dbReference type="InterPro" id="IPR036291">
    <property type="entry name" value="NAD(P)-bd_dom_sf"/>
</dbReference>
<dbReference type="InterPro" id="IPR049056">
    <property type="entry name" value="NAD_Glu_DH_HM3"/>
</dbReference>
<dbReference type="InterPro" id="IPR028971">
    <property type="entry name" value="NAD-GDH_cat"/>
</dbReference>
<feature type="domain" description="NAD-glutamate dehydrogenase ACT3" evidence="4">
    <location>
        <begin position="539"/>
        <end position="600"/>
    </location>
</feature>
<protein>
    <submittedName>
        <fullName evidence="5">Glutamate dehydrogenase</fullName>
    </submittedName>
</protein>
<dbReference type="Pfam" id="PF21075">
    <property type="entry name" value="GDH_ACT1"/>
    <property type="match status" value="1"/>
</dbReference>
<dbReference type="Pfam" id="PF21079">
    <property type="entry name" value="GDH_HM2"/>
    <property type="match status" value="1"/>
</dbReference>